<evidence type="ECO:0000256" key="7">
    <source>
        <dbReference type="RuleBase" id="RU000454"/>
    </source>
</evidence>
<dbReference type="Gene3D" id="2.40.70.10">
    <property type="entry name" value="Acid Proteases"/>
    <property type="match status" value="2"/>
</dbReference>
<feature type="active site" evidence="5">
    <location>
        <position position="334"/>
    </location>
</feature>
<dbReference type="InterPro" id="IPR001969">
    <property type="entry name" value="Aspartic_peptidase_AS"/>
</dbReference>
<dbReference type="PRINTS" id="PR00792">
    <property type="entry name" value="PEPSIN"/>
</dbReference>
<dbReference type="OrthoDB" id="276515at2759"/>
<sequence>MTYYSYHHPHPHLNPPHPNDSNRVHQVSSAMHTVTKFATALALLPILTSATPTPRLSSSRVIPLSKRSSLSDDAGVININALHSQVKHMRGKIALGFANYEKNMGHPHPNSNASLPHINKRATASDPLTDDDERLWQGTILIGTPAKKFTVDFDTGSSDLFLPGPSCGSSCAGHIEYNPSLSSTAKDSNKTFSLTYGDGSTVTGEQFTDTVVLGGLSATQQRVGAAIEYSDGLERSQFAPDGLLGMAFQQISNYDSPPVFQTLALQKQTSASTFGFTLLPSGSELYLGGIDTSKISGSLTYMPVTQMGYWQIKLGGASVGSKSIFSTPVDAIVDTGTTLLVGDSTNVKNIYAAIPGSKDASESLGQGFYTIPCDAVPSNVSLTLGGKKFAISAATLNLGVVSSGSRDCIGGIMADDTAATSLESLIGLPGGCNLNGVMPSSTHEIRLATWNLRFDSQPDSIGVEETLANLPPTLQEPARYTNITGEKPWSTRRVKVAQQLMDRGVVIVCFQEALVRQVDDMLALLSRNGETWKYVGVGRDDGKEAGEFSPILFNTSYVEAIHNDTFWLSHTPFVPGSKFPGAGSVRICTVAHLRLKGTGHSQSALDIAGSSTEITILNTHLDDQSDDARRLGASLVLARAEHEAAQALGLKLKLRSRPVIVTGDFNSSAGSATDSGAYKIITGALPPVQIDRAFFTTYPSPSHSAPSSPSLPSPKFKSGSPFHMVDMRGTTSVFSVSGNIATYTGFSAPENASPCAQPGRIDFVFGGCNGGW</sequence>
<keyword evidence="11" id="KW-1185">Reference proteome</keyword>
<dbReference type="CDD" id="cd05471">
    <property type="entry name" value="pepsin_like"/>
    <property type="match status" value="1"/>
</dbReference>
<evidence type="ECO:0000256" key="8">
    <source>
        <dbReference type="SAM" id="MobiDB-lite"/>
    </source>
</evidence>
<dbReference type="PROSITE" id="PS51767">
    <property type="entry name" value="PEPTIDASE_A1"/>
    <property type="match status" value="1"/>
</dbReference>
<keyword evidence="2 7" id="KW-0645">Protease</keyword>
<dbReference type="GO" id="GO:0006508">
    <property type="term" value="P:proteolysis"/>
    <property type="evidence" value="ECO:0007669"/>
    <property type="project" value="UniProtKB-KW"/>
</dbReference>
<dbReference type="InterPro" id="IPR005135">
    <property type="entry name" value="Endo/exonuclease/phosphatase"/>
</dbReference>
<dbReference type="CDD" id="cd09083">
    <property type="entry name" value="EEP-1"/>
    <property type="match status" value="1"/>
</dbReference>
<keyword evidence="3 7" id="KW-0064">Aspartyl protease</keyword>
<evidence type="ECO:0000256" key="3">
    <source>
        <dbReference type="ARBA" id="ARBA00022750"/>
    </source>
</evidence>
<dbReference type="InterPro" id="IPR021109">
    <property type="entry name" value="Peptidase_aspartic_dom_sf"/>
</dbReference>
<evidence type="ECO:0000256" key="5">
    <source>
        <dbReference type="PIRSR" id="PIRSR601461-1"/>
    </source>
</evidence>
<feature type="domain" description="Peptidase A1" evidence="9">
    <location>
        <begin position="136"/>
        <end position="448"/>
    </location>
</feature>
<evidence type="ECO:0000256" key="1">
    <source>
        <dbReference type="ARBA" id="ARBA00007447"/>
    </source>
</evidence>
<evidence type="ECO:0000256" key="6">
    <source>
        <dbReference type="PIRSR" id="PIRSR601461-2"/>
    </source>
</evidence>
<evidence type="ECO:0000256" key="4">
    <source>
        <dbReference type="ARBA" id="ARBA00022801"/>
    </source>
</evidence>
<evidence type="ECO:0000259" key="9">
    <source>
        <dbReference type="PROSITE" id="PS51767"/>
    </source>
</evidence>
<dbReference type="InterPro" id="IPR034164">
    <property type="entry name" value="Pepsin-like_dom"/>
</dbReference>
<dbReference type="InterPro" id="IPR036691">
    <property type="entry name" value="Endo/exonu/phosph_ase_sf"/>
</dbReference>
<dbReference type="InterPro" id="IPR001461">
    <property type="entry name" value="Aspartic_peptidase_A1"/>
</dbReference>
<proteinExistence type="inferred from homology"/>
<feature type="disulfide bond" evidence="6">
    <location>
        <begin position="167"/>
        <end position="171"/>
    </location>
</feature>
<dbReference type="SUPFAM" id="SSF50630">
    <property type="entry name" value="Acid proteases"/>
    <property type="match status" value="1"/>
</dbReference>
<name>A0A4V3XE45_9AGAM</name>
<protein>
    <recommendedName>
        <fullName evidence="9">Peptidase A1 domain-containing protein</fullName>
    </recommendedName>
</protein>
<gene>
    <name evidence="10" type="ORF">EW145_g106</name>
</gene>
<dbReference type="PROSITE" id="PS00141">
    <property type="entry name" value="ASP_PROTEASE"/>
    <property type="match status" value="1"/>
</dbReference>
<evidence type="ECO:0000256" key="2">
    <source>
        <dbReference type="ARBA" id="ARBA00022670"/>
    </source>
</evidence>
<accession>A0A4V3XE45</accession>
<evidence type="ECO:0000313" key="10">
    <source>
        <dbReference type="EMBL" id="THH12233.1"/>
    </source>
</evidence>
<dbReference type="GO" id="GO:0004190">
    <property type="term" value="F:aspartic-type endopeptidase activity"/>
    <property type="evidence" value="ECO:0007669"/>
    <property type="project" value="UniProtKB-KW"/>
</dbReference>
<dbReference type="PANTHER" id="PTHR47966">
    <property type="entry name" value="BETA-SITE APP-CLEAVING ENZYME, ISOFORM A-RELATED"/>
    <property type="match status" value="1"/>
</dbReference>
<dbReference type="AlphaFoldDB" id="A0A4V3XE45"/>
<comment type="caution">
    <text evidence="10">The sequence shown here is derived from an EMBL/GenBank/DDBJ whole genome shotgun (WGS) entry which is preliminary data.</text>
</comment>
<dbReference type="Gene3D" id="3.60.10.10">
    <property type="entry name" value="Endonuclease/exonuclease/phosphatase"/>
    <property type="match status" value="1"/>
</dbReference>
<dbReference type="Pfam" id="PF03372">
    <property type="entry name" value="Exo_endo_phos"/>
    <property type="match status" value="1"/>
</dbReference>
<reference evidence="10 11" key="1">
    <citation type="submission" date="2019-02" db="EMBL/GenBank/DDBJ databases">
        <title>Genome sequencing of the rare red list fungi Phellinidium pouzarii.</title>
        <authorList>
            <person name="Buettner E."/>
            <person name="Kellner H."/>
        </authorList>
    </citation>
    <scope>NUCLEOTIDE SEQUENCE [LARGE SCALE GENOMIC DNA]</scope>
    <source>
        <strain evidence="10 11">DSM 108285</strain>
    </source>
</reference>
<dbReference type="Proteomes" id="UP000308199">
    <property type="component" value="Unassembled WGS sequence"/>
</dbReference>
<feature type="active site" evidence="5">
    <location>
        <position position="154"/>
    </location>
</feature>
<comment type="similarity">
    <text evidence="1 7">Belongs to the peptidase A1 family.</text>
</comment>
<dbReference type="Pfam" id="PF00026">
    <property type="entry name" value="Asp"/>
    <property type="match status" value="1"/>
</dbReference>
<feature type="region of interest" description="Disordered" evidence="8">
    <location>
        <begin position="1"/>
        <end position="27"/>
    </location>
</feature>
<dbReference type="FunFam" id="2.40.70.10:FF:000115">
    <property type="entry name" value="Lysosomal aspartic protease"/>
    <property type="match status" value="1"/>
</dbReference>
<keyword evidence="4 7" id="KW-0378">Hydrolase</keyword>
<dbReference type="PANTHER" id="PTHR47966:SF57">
    <property type="entry name" value="PEPTIDASE A1 DOMAIN-CONTAINING PROTEIN"/>
    <property type="match status" value="1"/>
</dbReference>
<dbReference type="InterPro" id="IPR033121">
    <property type="entry name" value="PEPTIDASE_A1"/>
</dbReference>
<evidence type="ECO:0000313" key="11">
    <source>
        <dbReference type="Proteomes" id="UP000308199"/>
    </source>
</evidence>
<keyword evidence="6" id="KW-1015">Disulfide bond</keyword>
<dbReference type="SUPFAM" id="SSF56219">
    <property type="entry name" value="DNase I-like"/>
    <property type="match status" value="1"/>
</dbReference>
<organism evidence="10 11">
    <name type="scientific">Phellinidium pouzarii</name>
    <dbReference type="NCBI Taxonomy" id="167371"/>
    <lineage>
        <taxon>Eukaryota</taxon>
        <taxon>Fungi</taxon>
        <taxon>Dikarya</taxon>
        <taxon>Basidiomycota</taxon>
        <taxon>Agaricomycotina</taxon>
        <taxon>Agaricomycetes</taxon>
        <taxon>Hymenochaetales</taxon>
        <taxon>Hymenochaetaceae</taxon>
        <taxon>Phellinidium</taxon>
    </lineage>
</organism>
<dbReference type="EMBL" id="SGPK01000002">
    <property type="protein sequence ID" value="THH12233.1"/>
    <property type="molecule type" value="Genomic_DNA"/>
</dbReference>